<keyword evidence="1" id="KW-0732">Signal</keyword>
<proteinExistence type="predicted"/>
<evidence type="ECO:0000259" key="2">
    <source>
        <dbReference type="Pfam" id="PF13568"/>
    </source>
</evidence>
<feature type="signal peptide" evidence="1">
    <location>
        <begin position="1"/>
        <end position="19"/>
    </location>
</feature>
<evidence type="ECO:0000313" key="3">
    <source>
        <dbReference type="EMBL" id="MFL9845952.1"/>
    </source>
</evidence>
<accession>A0ABW8Z120</accession>
<feature type="chain" id="PRO_5046677806" evidence="1">
    <location>
        <begin position="20"/>
        <end position="208"/>
    </location>
</feature>
<name>A0ABW8Z120_9FLAO</name>
<evidence type="ECO:0000313" key="4">
    <source>
        <dbReference type="Proteomes" id="UP001629156"/>
    </source>
</evidence>
<dbReference type="Pfam" id="PF13568">
    <property type="entry name" value="OMP_b-brl_2"/>
    <property type="match status" value="1"/>
</dbReference>
<dbReference type="Proteomes" id="UP001629156">
    <property type="component" value="Unassembled WGS sequence"/>
</dbReference>
<dbReference type="InterPro" id="IPR025665">
    <property type="entry name" value="Beta-barrel_OMP_2"/>
</dbReference>
<keyword evidence="4" id="KW-1185">Reference proteome</keyword>
<comment type="caution">
    <text evidence="3">The sequence shown here is derived from an EMBL/GenBank/DDBJ whole genome shotgun (WGS) entry which is preliminary data.</text>
</comment>
<evidence type="ECO:0000256" key="1">
    <source>
        <dbReference type="SAM" id="SignalP"/>
    </source>
</evidence>
<sequence>MKKIIFCSTLLLGSLFTNAQNLTFGIKAGANGSDVINNHPDNGFKVGLHFGGVAELHLGEKFSLQPELLFSQQGCNNTEWYINDDLEYVEEEFTWILNYVNLPVMVKYYVFENMSIEAGPQVGYLVKTEITYETRYEYSDDEKITMGINEMINRIDLAAAAGISYKLPFDFTASLRYVLGLNSMVKDIGFSKGPKNSVFQASVTYSFL</sequence>
<organism evidence="3 4">
    <name type="scientific">Flavobacterium rhizosphaerae</name>
    <dbReference type="NCBI Taxonomy" id="3163298"/>
    <lineage>
        <taxon>Bacteria</taxon>
        <taxon>Pseudomonadati</taxon>
        <taxon>Bacteroidota</taxon>
        <taxon>Flavobacteriia</taxon>
        <taxon>Flavobacteriales</taxon>
        <taxon>Flavobacteriaceae</taxon>
        <taxon>Flavobacterium</taxon>
    </lineage>
</organism>
<reference evidence="3 4" key="1">
    <citation type="submission" date="2024-06" db="EMBL/GenBank/DDBJ databases">
        <authorList>
            <person name="Kaempfer P."/>
            <person name="Viver T."/>
        </authorList>
    </citation>
    <scope>NUCLEOTIDE SEQUENCE [LARGE SCALE GENOMIC DNA]</scope>
    <source>
        <strain evidence="3 4">ST-119</strain>
    </source>
</reference>
<gene>
    <name evidence="3" type="ORF">ABS766_16135</name>
</gene>
<dbReference type="EMBL" id="JBELPZ010000025">
    <property type="protein sequence ID" value="MFL9845952.1"/>
    <property type="molecule type" value="Genomic_DNA"/>
</dbReference>
<feature type="domain" description="Outer membrane protein beta-barrel" evidence="2">
    <location>
        <begin position="18"/>
        <end position="184"/>
    </location>
</feature>
<protein>
    <submittedName>
        <fullName evidence="3">Porin family protein</fullName>
    </submittedName>
</protein>
<dbReference type="RefSeq" id="WP_408086230.1">
    <property type="nucleotide sequence ID" value="NZ_JBELPZ010000025.1"/>
</dbReference>